<dbReference type="Pfam" id="PF21741">
    <property type="entry name" value="DUF6867"/>
    <property type="match status" value="1"/>
</dbReference>
<organism evidence="3 4">
    <name type="scientific">Methylorubrum salsuginis</name>
    <dbReference type="NCBI Taxonomy" id="414703"/>
    <lineage>
        <taxon>Bacteria</taxon>
        <taxon>Pseudomonadati</taxon>
        <taxon>Pseudomonadota</taxon>
        <taxon>Alphaproteobacteria</taxon>
        <taxon>Hyphomicrobiales</taxon>
        <taxon>Methylobacteriaceae</taxon>
        <taxon>Methylorubrum</taxon>
    </lineage>
</organism>
<keyword evidence="1" id="KW-0472">Membrane</keyword>
<accession>A0A1I3YRV7</accession>
<evidence type="ECO:0000259" key="2">
    <source>
        <dbReference type="Pfam" id="PF21741"/>
    </source>
</evidence>
<dbReference type="RefSeq" id="WP_091941278.1">
    <property type="nucleotide sequence ID" value="NZ_FOSV01000001.1"/>
</dbReference>
<feature type="transmembrane region" description="Helical" evidence="1">
    <location>
        <begin position="12"/>
        <end position="30"/>
    </location>
</feature>
<feature type="domain" description="DUF6867" evidence="2">
    <location>
        <begin position="10"/>
        <end position="114"/>
    </location>
</feature>
<evidence type="ECO:0000313" key="3">
    <source>
        <dbReference type="EMBL" id="SFK34523.1"/>
    </source>
</evidence>
<keyword evidence="4" id="KW-1185">Reference proteome</keyword>
<dbReference type="EMBL" id="FOSV01000001">
    <property type="protein sequence ID" value="SFK34523.1"/>
    <property type="molecule type" value="Genomic_DNA"/>
</dbReference>
<sequence>MQGVLHESESILPFLFVTGVMGGWAGWMAARAVARSWRPYRACLPALLGVAAAVRFIHFALFSGTLLSPHYFAIDALVVIAIGSVAFRMTRARQMTTQYRWLYARTGPFTWRERQEGLSQEAGRP</sequence>
<feature type="transmembrane region" description="Helical" evidence="1">
    <location>
        <begin position="42"/>
        <end position="64"/>
    </location>
</feature>
<keyword evidence="1" id="KW-0812">Transmembrane</keyword>
<name>A0A1I3YRV7_9HYPH</name>
<evidence type="ECO:0000313" key="4">
    <source>
        <dbReference type="Proteomes" id="UP000198804"/>
    </source>
</evidence>
<feature type="transmembrane region" description="Helical" evidence="1">
    <location>
        <begin position="70"/>
        <end position="90"/>
    </location>
</feature>
<dbReference type="Proteomes" id="UP000198804">
    <property type="component" value="Unassembled WGS sequence"/>
</dbReference>
<keyword evidence="1" id="KW-1133">Transmembrane helix</keyword>
<reference evidence="4" key="1">
    <citation type="submission" date="2016-10" db="EMBL/GenBank/DDBJ databases">
        <authorList>
            <person name="Varghese N."/>
            <person name="Submissions S."/>
        </authorList>
    </citation>
    <scope>NUCLEOTIDE SEQUENCE [LARGE SCALE GENOMIC DNA]</scope>
    <source>
        <strain evidence="4">CGMCC 1.6474</strain>
    </source>
</reference>
<dbReference type="STRING" id="414703.SAMN04488125_101334"/>
<proteinExistence type="predicted"/>
<protein>
    <recommendedName>
        <fullName evidence="2">DUF6867 domain-containing protein</fullName>
    </recommendedName>
</protein>
<evidence type="ECO:0000256" key="1">
    <source>
        <dbReference type="SAM" id="Phobius"/>
    </source>
</evidence>
<dbReference type="OrthoDB" id="9806174at2"/>
<dbReference type="InterPro" id="IPR049201">
    <property type="entry name" value="DUF6867"/>
</dbReference>
<dbReference type="AlphaFoldDB" id="A0A1I3YRV7"/>
<gene>
    <name evidence="3" type="ORF">SAMN04488125_101334</name>
</gene>